<dbReference type="Proteomes" id="UP000255469">
    <property type="component" value="Unassembled WGS sequence"/>
</dbReference>
<dbReference type="Gene3D" id="1.25.40.10">
    <property type="entry name" value="Tetratricopeptide repeat domain"/>
    <property type="match status" value="1"/>
</dbReference>
<dbReference type="AlphaFoldDB" id="A0A379E1V5"/>
<organism evidence="1 2">
    <name type="scientific">Prevotella denticola</name>
    <dbReference type="NCBI Taxonomy" id="28129"/>
    <lineage>
        <taxon>Bacteria</taxon>
        <taxon>Pseudomonadati</taxon>
        <taxon>Bacteroidota</taxon>
        <taxon>Bacteroidia</taxon>
        <taxon>Bacteroidales</taxon>
        <taxon>Prevotellaceae</taxon>
        <taxon>Prevotella</taxon>
    </lineage>
</organism>
<dbReference type="RefSeq" id="WP_029216481.1">
    <property type="nucleotide sequence ID" value="NZ_UGTM01000001.1"/>
</dbReference>
<evidence type="ECO:0000313" key="1">
    <source>
        <dbReference type="EMBL" id="SUB86713.1"/>
    </source>
</evidence>
<evidence type="ECO:0000313" key="2">
    <source>
        <dbReference type="Proteomes" id="UP000255469"/>
    </source>
</evidence>
<dbReference type="EMBL" id="UGTM01000001">
    <property type="protein sequence ID" value="SUB86713.1"/>
    <property type="molecule type" value="Genomic_DNA"/>
</dbReference>
<sequence length="556" mass="64215">MIDKIRKIFRQPLQLSNLTPDENRRIVSKALKALNCTGEWQEEKDAATVRFDFQSGHFGISISSRHPQVELSFLFFAEADMNDINIVRQVCNQSNLNSDGPRFTYTVNEKTNVIDLHILTMLLLDEDRAKDILSSAMVDAFAWQNSFIRHLGEVKREAGNAGTNDLEKAVKDFSRSIFLLHEQELSHQQTAPGWRHNDKEPATLEQWMDRAFGRVDVIFSELTVVADGITVISDREAIAAYNLSDALIAGGAFVRPKAMLDLMFFLPSHPATRRRMTFSLQQADSCADILYYQVAATLLPLQAASDRSLHTKEMQVESHSALLAYDLRSTKQLQDEFVYMWKEAKSKIVSGEARQLTEEQQLIANVVNMDAGGFVYRGKVLYQQKRYYEATASLENAFRLLYSGFLKLNREERNVFFEVCFMLGFCYNELRQYERAFYYLTFTLDLCRAGYAEAYVNCLINMGDFRSLRSIDGFLDELRNAVSDGDEEELESRFRLLLRFLYRRKTYVLIEMRRLDEAEKILLRMADDPDNADFARDELAYIRHLRRTGTDRKNIP</sequence>
<proteinExistence type="predicted"/>
<accession>A0A379E1V5</accession>
<gene>
    <name evidence="1" type="ORF">NCTC13067_00361</name>
</gene>
<dbReference type="SUPFAM" id="SSF48452">
    <property type="entry name" value="TPR-like"/>
    <property type="match status" value="1"/>
</dbReference>
<dbReference type="InterPro" id="IPR011990">
    <property type="entry name" value="TPR-like_helical_dom_sf"/>
</dbReference>
<evidence type="ECO:0008006" key="3">
    <source>
        <dbReference type="Google" id="ProtNLM"/>
    </source>
</evidence>
<name>A0A379E1V5_9BACT</name>
<protein>
    <recommendedName>
        <fullName evidence="3">Tetratricopeptide repeat protein</fullName>
    </recommendedName>
</protein>
<reference evidence="1 2" key="1">
    <citation type="submission" date="2018-06" db="EMBL/GenBank/DDBJ databases">
        <authorList>
            <consortium name="Pathogen Informatics"/>
            <person name="Doyle S."/>
        </authorList>
    </citation>
    <scope>NUCLEOTIDE SEQUENCE [LARGE SCALE GENOMIC DNA]</scope>
    <source>
        <strain evidence="1 2">NCTC13067</strain>
    </source>
</reference>